<dbReference type="AlphaFoldDB" id="A0A6P6S3A3"/>
<keyword evidence="3" id="KW-0547">Nucleotide-binding</keyword>
<keyword evidence="5" id="KW-0067">ATP-binding</keyword>
<sequence>MNAAPPMNVGAPLERGDSGESSEKLAAENKPPSGSLSSGITHEELFHFHRWRENPPKGRKQEATDAATPGGTAAAAPATRREDAAEEPWRAPRLLRCRDSAAVLQQQQLLQQQGWDLTSSRAQQELVAAEAESSRGALWGSSIPAPHLHYCATSCNGASSRSTNRRDFRAYLLPLRAGEWLAVRRAVWFRVVRGLAECRGHFFPPSSTYHLVVSEGPPPPEGVSGCSSLRGLLSGSNGSGSAATTPGIRITALPGPEGFATDHEHPQREQQQQQQPHYEEGFQVAEAFLEDFVSARFPVCAFKQNFDECASVQCSCPLLVLASSFCVCMSVSVCNFSLWMLCLRLGSLAVALSGALLGSLAGSKDCPRACSDAPAALRLLQVDGRLQRTALATPQIEGLLNRFDRQIYAESLGRCLCEGMPLLMTRAGWCCCCRWLAASQLVRLFGRIRSNLREQHTAAAAWHTCSTKDRGCWCSCCRQLLPTVIVWGGKGTGKSCLVSFLINYTLNFFSQVYLLEADVGQPICSTPGSTTLLSFTSPLLTPPHILLNAVDAQPPEAFPEAPAVCFTRAASEEQEACEGLVSSSPPAATPEVVILEETQRQQHQQQQQRRAGYRVVRQVFFGDVNPKSAPHRYLRCIDTCLAAYRGNACSGEFHEAATRDDAAPRAAPEVAERLSERCSKIPQTTVRSACNCSKNQGNIVSNKEACLTAPLIVNSPGWTDAGVEMVQLQQQDDQHEQQNEQPQQPQPSLQPQTQAQQHKGAAVVVEVPARRSRDLQPQAQDTAAAVGETGSPLKKAKKAQILPNVQTTAAEKVVPADWTETLRHIYTANFPQTFRCLRLPHDRLSCSRGNSSGCSSSVDGKEVNSVVELLRQNSRKETPFHT</sequence>
<dbReference type="OrthoDB" id="371733at2759"/>
<dbReference type="Proteomes" id="UP000515125">
    <property type="component" value="Unplaced"/>
</dbReference>
<proteinExistence type="inferred from homology"/>
<feature type="domain" description="Clp1 P-loop" evidence="7">
    <location>
        <begin position="488"/>
        <end position="541"/>
    </location>
</feature>
<keyword evidence="4" id="KW-0418">Kinase</keyword>
<dbReference type="GeneID" id="34617282"/>
<reference evidence="9" key="1">
    <citation type="submission" date="2025-08" db="UniProtKB">
        <authorList>
            <consortium name="RefSeq"/>
        </authorList>
    </citation>
    <scope>IDENTIFICATION</scope>
</reference>
<dbReference type="GO" id="GO:0005634">
    <property type="term" value="C:nucleus"/>
    <property type="evidence" value="ECO:0007669"/>
    <property type="project" value="TreeGrafter"/>
</dbReference>
<dbReference type="Gene3D" id="3.40.50.300">
    <property type="entry name" value="P-loop containing nucleotide triphosphate hydrolases"/>
    <property type="match status" value="1"/>
</dbReference>
<accession>A0A6P6S3A3</accession>
<evidence type="ECO:0000313" key="9">
    <source>
        <dbReference type="RefSeq" id="XP_026194304.1"/>
    </source>
</evidence>
<organism evidence="8 9">
    <name type="scientific">Cyclospora cayetanensis</name>
    <dbReference type="NCBI Taxonomy" id="88456"/>
    <lineage>
        <taxon>Eukaryota</taxon>
        <taxon>Sar</taxon>
        <taxon>Alveolata</taxon>
        <taxon>Apicomplexa</taxon>
        <taxon>Conoidasida</taxon>
        <taxon>Coccidia</taxon>
        <taxon>Eucoccidiorida</taxon>
        <taxon>Eimeriorina</taxon>
        <taxon>Eimeriidae</taxon>
        <taxon>Cyclospora</taxon>
    </lineage>
</organism>
<dbReference type="RefSeq" id="XP_026194304.1">
    <property type="nucleotide sequence ID" value="XM_026338519.1"/>
</dbReference>
<name>A0A6P6S3A3_9EIME</name>
<feature type="compositionally biased region" description="Low complexity" evidence="6">
    <location>
        <begin position="739"/>
        <end position="758"/>
    </location>
</feature>
<evidence type="ECO:0000256" key="2">
    <source>
        <dbReference type="ARBA" id="ARBA00022679"/>
    </source>
</evidence>
<evidence type="ECO:0000259" key="7">
    <source>
        <dbReference type="Pfam" id="PF16575"/>
    </source>
</evidence>
<dbReference type="GO" id="GO:0051731">
    <property type="term" value="F:polynucleotide 5'-hydroxyl-kinase activity"/>
    <property type="evidence" value="ECO:0007669"/>
    <property type="project" value="InterPro"/>
</dbReference>
<evidence type="ECO:0000256" key="5">
    <source>
        <dbReference type="ARBA" id="ARBA00022840"/>
    </source>
</evidence>
<feature type="compositionally biased region" description="Basic and acidic residues" evidence="6">
    <location>
        <begin position="79"/>
        <end position="89"/>
    </location>
</feature>
<dbReference type="InterPro" id="IPR027417">
    <property type="entry name" value="P-loop_NTPase"/>
</dbReference>
<evidence type="ECO:0000313" key="8">
    <source>
        <dbReference type="Proteomes" id="UP000515125"/>
    </source>
</evidence>
<dbReference type="GO" id="GO:0005524">
    <property type="term" value="F:ATP binding"/>
    <property type="evidence" value="ECO:0007669"/>
    <property type="project" value="UniProtKB-KW"/>
</dbReference>
<keyword evidence="2" id="KW-0808">Transferase</keyword>
<feature type="compositionally biased region" description="Basic and acidic residues" evidence="6">
    <location>
        <begin position="41"/>
        <end position="63"/>
    </location>
</feature>
<evidence type="ECO:0000256" key="4">
    <source>
        <dbReference type="ARBA" id="ARBA00022777"/>
    </source>
</evidence>
<evidence type="ECO:0000256" key="1">
    <source>
        <dbReference type="ARBA" id="ARBA00011003"/>
    </source>
</evidence>
<feature type="region of interest" description="Disordered" evidence="6">
    <location>
        <begin position="729"/>
        <end position="794"/>
    </location>
</feature>
<dbReference type="PANTHER" id="PTHR12755:SF3">
    <property type="entry name" value="POLYNUCLEOTIDE 5'-HYDROXYL-KINASE NOL9"/>
    <property type="match status" value="1"/>
</dbReference>
<dbReference type="PANTHER" id="PTHR12755">
    <property type="entry name" value="CLEAVAGE/POLYADENYLATION FACTOR IA SUBUNIT CLP1P"/>
    <property type="match status" value="1"/>
</dbReference>
<evidence type="ECO:0000256" key="6">
    <source>
        <dbReference type="SAM" id="MobiDB-lite"/>
    </source>
</evidence>
<keyword evidence="8" id="KW-1185">Reference proteome</keyword>
<protein>
    <submittedName>
        <fullName evidence="9">Uncharacterized protein LOC34617282</fullName>
    </submittedName>
</protein>
<comment type="similarity">
    <text evidence="1">Belongs to the Clp1 family. NOL9/GRC3 subfamily.</text>
</comment>
<dbReference type="GO" id="GO:0000448">
    <property type="term" value="P:cleavage in ITS2 between 5.8S rRNA and LSU-rRNA of tricistronic rRNA transcript (SSU-rRNA, 5.8S rRNA, LSU-rRNA)"/>
    <property type="evidence" value="ECO:0007669"/>
    <property type="project" value="TreeGrafter"/>
</dbReference>
<evidence type="ECO:0000256" key="3">
    <source>
        <dbReference type="ARBA" id="ARBA00022741"/>
    </source>
</evidence>
<gene>
    <name evidence="9" type="primary">LOC34617282</name>
</gene>
<dbReference type="InterPro" id="IPR045116">
    <property type="entry name" value="Clp1/Grc3"/>
</dbReference>
<dbReference type="InterPro" id="IPR032319">
    <property type="entry name" value="CLP1_P"/>
</dbReference>
<feature type="region of interest" description="Disordered" evidence="6">
    <location>
        <begin position="254"/>
        <end position="276"/>
    </location>
</feature>
<dbReference type="Pfam" id="PF16575">
    <property type="entry name" value="CLP1_P"/>
    <property type="match status" value="1"/>
</dbReference>
<feature type="compositionally biased region" description="Low complexity" evidence="6">
    <location>
        <begin position="64"/>
        <end position="78"/>
    </location>
</feature>
<feature type="region of interest" description="Disordered" evidence="6">
    <location>
        <begin position="1"/>
        <end position="89"/>
    </location>
</feature>
<feature type="compositionally biased region" description="Basic and acidic residues" evidence="6">
    <location>
        <begin position="14"/>
        <end position="27"/>
    </location>
</feature>